<dbReference type="PANTHER" id="PTHR23137:SF6">
    <property type="entry name" value="VESICLE TRANSPORT PROTEIN"/>
    <property type="match status" value="1"/>
</dbReference>
<evidence type="ECO:0000256" key="7">
    <source>
        <dbReference type="ARBA" id="ARBA00023136"/>
    </source>
</evidence>
<evidence type="ECO:0000313" key="11">
    <source>
        <dbReference type="Proteomes" id="UP000749559"/>
    </source>
</evidence>
<dbReference type="InterPro" id="IPR007305">
    <property type="entry name" value="Vesicle_transpt_Got1/SFT2"/>
</dbReference>
<keyword evidence="3 9" id="KW-0813">Transport</keyword>
<comment type="function">
    <text evidence="1 9">May be involved in fusion of retrograde transport vesicles derived from an endocytic compartment with the Golgi complex.</text>
</comment>
<keyword evidence="5 9" id="KW-0653">Protein transport</keyword>
<keyword evidence="4 9" id="KW-0812">Transmembrane</keyword>
<dbReference type="Proteomes" id="UP000749559">
    <property type="component" value="Unassembled WGS sequence"/>
</dbReference>
<dbReference type="GO" id="GO:0005737">
    <property type="term" value="C:cytoplasm"/>
    <property type="evidence" value="ECO:0007669"/>
    <property type="project" value="UniProtKB-ARBA"/>
</dbReference>
<feature type="transmembrane region" description="Helical" evidence="9">
    <location>
        <begin position="45"/>
        <end position="66"/>
    </location>
</feature>
<evidence type="ECO:0000256" key="6">
    <source>
        <dbReference type="ARBA" id="ARBA00022989"/>
    </source>
</evidence>
<accession>A0A8J1XII1</accession>
<evidence type="ECO:0000313" key="10">
    <source>
        <dbReference type="EMBL" id="CAH1800157.1"/>
    </source>
</evidence>
<evidence type="ECO:0000256" key="8">
    <source>
        <dbReference type="ARBA" id="ARBA00025800"/>
    </source>
</evidence>
<evidence type="ECO:0000256" key="2">
    <source>
        <dbReference type="ARBA" id="ARBA00004141"/>
    </source>
</evidence>
<evidence type="ECO:0000256" key="5">
    <source>
        <dbReference type="ARBA" id="ARBA00022927"/>
    </source>
</evidence>
<evidence type="ECO:0000256" key="3">
    <source>
        <dbReference type="ARBA" id="ARBA00022448"/>
    </source>
</evidence>
<keyword evidence="7 9" id="KW-0472">Membrane</keyword>
<protein>
    <recommendedName>
        <fullName evidence="9">Vesicle transport protein</fullName>
    </recommendedName>
</protein>
<dbReference type="GO" id="GO:0012505">
    <property type="term" value="C:endomembrane system"/>
    <property type="evidence" value="ECO:0007669"/>
    <property type="project" value="UniProtKB-ARBA"/>
</dbReference>
<dbReference type="OrthoDB" id="73614at2759"/>
<dbReference type="GO" id="GO:0015031">
    <property type="term" value="P:protein transport"/>
    <property type="evidence" value="ECO:0007669"/>
    <property type="project" value="UniProtKB-KW"/>
</dbReference>
<comment type="similarity">
    <text evidence="8 9">Belongs to the SFT2 family.</text>
</comment>
<dbReference type="GO" id="GO:0016020">
    <property type="term" value="C:membrane"/>
    <property type="evidence" value="ECO:0007669"/>
    <property type="project" value="UniProtKB-SubCell"/>
</dbReference>
<evidence type="ECO:0000256" key="9">
    <source>
        <dbReference type="RuleBase" id="RU363111"/>
    </source>
</evidence>
<reference evidence="10" key="1">
    <citation type="submission" date="2022-03" db="EMBL/GenBank/DDBJ databases">
        <authorList>
            <person name="Martin C."/>
        </authorList>
    </citation>
    <scope>NUCLEOTIDE SEQUENCE</scope>
</reference>
<dbReference type="AlphaFoldDB" id="A0A8J1XII1"/>
<evidence type="ECO:0000256" key="4">
    <source>
        <dbReference type="ARBA" id="ARBA00022692"/>
    </source>
</evidence>
<proteinExistence type="inferred from homology"/>
<dbReference type="Pfam" id="PF04178">
    <property type="entry name" value="Got1"/>
    <property type="match status" value="1"/>
</dbReference>
<gene>
    <name evidence="10" type="ORF">OFUS_LOCUS24084</name>
</gene>
<evidence type="ECO:0000256" key="1">
    <source>
        <dbReference type="ARBA" id="ARBA00003566"/>
    </source>
</evidence>
<comment type="subcellular location">
    <subcellularLocation>
        <location evidence="2 9">Membrane</location>
        <topology evidence="2 9">Multi-pass membrane protein</topology>
    </subcellularLocation>
</comment>
<feature type="transmembrane region" description="Helical" evidence="9">
    <location>
        <begin position="132"/>
        <end position="153"/>
    </location>
</feature>
<dbReference type="GO" id="GO:0016192">
    <property type="term" value="P:vesicle-mediated transport"/>
    <property type="evidence" value="ECO:0007669"/>
    <property type="project" value="InterPro"/>
</dbReference>
<feature type="transmembrane region" description="Helical" evidence="9">
    <location>
        <begin position="106"/>
        <end position="126"/>
    </location>
</feature>
<comment type="caution">
    <text evidence="10">The sequence shown here is derived from an EMBL/GenBank/DDBJ whole genome shotgun (WGS) entry which is preliminary data.</text>
</comment>
<keyword evidence="11" id="KW-1185">Reference proteome</keyword>
<organism evidence="10 11">
    <name type="scientific">Owenia fusiformis</name>
    <name type="common">Polychaete worm</name>
    <dbReference type="NCBI Taxonomy" id="6347"/>
    <lineage>
        <taxon>Eukaryota</taxon>
        <taxon>Metazoa</taxon>
        <taxon>Spiralia</taxon>
        <taxon>Lophotrochozoa</taxon>
        <taxon>Annelida</taxon>
        <taxon>Polychaeta</taxon>
        <taxon>Sedentaria</taxon>
        <taxon>Canalipalpata</taxon>
        <taxon>Sabellida</taxon>
        <taxon>Oweniida</taxon>
        <taxon>Oweniidae</taxon>
        <taxon>Owenia</taxon>
    </lineage>
</organism>
<dbReference type="EMBL" id="CAIIXF020000011">
    <property type="protein sequence ID" value="CAH1800157.1"/>
    <property type="molecule type" value="Genomic_DNA"/>
</dbReference>
<sequence>MDKLKKALSRDNDEEEGIVTQSLLGDTYSQISDASTLSFATRLKCFAACFCIGIVLSIIGTILLFFQNWTGFAILYTIGNVVGLCSTCFLMGPLKQIKKMFQETRLIATILVFVMMALTLCAALWWHIPILAIIFCILQFLALTWYAISYIPFARDAVKKCFEGCIGS</sequence>
<name>A0A8J1XII1_OWEFU</name>
<dbReference type="InterPro" id="IPR011691">
    <property type="entry name" value="Vesicle_transpt_SFT2"/>
</dbReference>
<dbReference type="PANTHER" id="PTHR23137">
    <property type="entry name" value="VESICLE TRANSPORT PROTEIN-RELATED"/>
    <property type="match status" value="1"/>
</dbReference>
<feature type="transmembrane region" description="Helical" evidence="9">
    <location>
        <begin position="72"/>
        <end position="94"/>
    </location>
</feature>
<keyword evidence="6 9" id="KW-1133">Transmembrane helix</keyword>